<dbReference type="InterPro" id="IPR027379">
    <property type="entry name" value="CLS_N"/>
</dbReference>
<keyword evidence="12 16" id="KW-0472">Membrane</keyword>
<sequence length="474" mass="53757">MWIGLHLLAVMATIIRIWYRPDLLPPTRLAWFMVLVTVPVFGVVAYFLFGEINLGRATNKRYRAIIEQIRLLPAYRLGDVIRLSGLIAPAYKPAFRYATSINGFGTTKGNRAELMEDAQTARARMLEDIENARTHINILYYIWLEDETGTRMARALMRAAGRGVKCRVMVDGLGSHKFIRSRLWKDMQAAGVQCSVALPFHKLIRTLLFSRIDLRNHRKITVIDGRITYCGSQNCADPEFRPKAKYGPWVDILMRFEGPVVAQNQLLFATDWMLENDDTLADFDFGAPVMKNGFPAQVWGDGPTERSGATPEMFSTLITLAQKQLTITTPYFIPDEKVLGALCAAAHRGVELTLVLPARNDSWVVRAASRSTYQRLLLAGARIYEYEGGLLHAKTLTVDGLVTQIGSSNMDRRSFDLNYENNIVLYDPQTTRDVMRRQADYIEKSRPVTLEQVKQWKAPRRIWQNIIATLGPVL</sequence>
<dbReference type="GO" id="GO:0008808">
    <property type="term" value="F:cardiolipin synthase activity"/>
    <property type="evidence" value="ECO:0007669"/>
    <property type="project" value="UniProtKB-UniRule"/>
</dbReference>
<keyword evidence="10 16" id="KW-1133">Transmembrane helix</keyword>
<evidence type="ECO:0000256" key="11">
    <source>
        <dbReference type="ARBA" id="ARBA00023098"/>
    </source>
</evidence>
<evidence type="ECO:0000256" key="8">
    <source>
        <dbReference type="ARBA" id="ARBA00022692"/>
    </source>
</evidence>
<dbReference type="SUPFAM" id="SSF56024">
    <property type="entry name" value="Phospholipase D/nuclease"/>
    <property type="match status" value="2"/>
</dbReference>
<dbReference type="InterPro" id="IPR022924">
    <property type="entry name" value="Cardiolipin_synthase"/>
</dbReference>
<evidence type="ECO:0000256" key="15">
    <source>
        <dbReference type="NCBIfam" id="TIGR04265"/>
    </source>
</evidence>
<dbReference type="GO" id="GO:0005576">
    <property type="term" value="C:extracellular region"/>
    <property type="evidence" value="ECO:0007669"/>
    <property type="project" value="UniProtKB-SubCell"/>
</dbReference>
<keyword evidence="13" id="KW-0594">Phospholipid biosynthesis</keyword>
<dbReference type="GO" id="GO:0032049">
    <property type="term" value="P:cardiolipin biosynthetic process"/>
    <property type="evidence" value="ECO:0007669"/>
    <property type="project" value="UniProtKB-UniRule"/>
</dbReference>
<dbReference type="EMBL" id="DROP01000246">
    <property type="protein sequence ID" value="HHI89026.1"/>
    <property type="molecule type" value="Genomic_DNA"/>
</dbReference>
<protein>
    <recommendedName>
        <fullName evidence="15">Cardiolipin synthase</fullName>
        <ecNumber evidence="15">2.7.8.-</ecNumber>
    </recommendedName>
</protein>
<evidence type="ECO:0000256" key="6">
    <source>
        <dbReference type="ARBA" id="ARBA00022525"/>
    </source>
</evidence>
<comment type="subcellular location">
    <subcellularLocation>
        <location evidence="3">Cell membrane</location>
        <topology evidence="3">Multi-pass membrane protein</topology>
    </subcellularLocation>
    <subcellularLocation>
        <location evidence="2">Secreted</location>
    </subcellularLocation>
</comment>
<organism evidence="18">
    <name type="scientific">Hellea balneolensis</name>
    <dbReference type="NCBI Taxonomy" id="287478"/>
    <lineage>
        <taxon>Bacteria</taxon>
        <taxon>Pseudomonadati</taxon>
        <taxon>Pseudomonadota</taxon>
        <taxon>Alphaproteobacteria</taxon>
        <taxon>Maricaulales</taxon>
        <taxon>Robiginitomaculaceae</taxon>
        <taxon>Hellea</taxon>
    </lineage>
</organism>
<evidence type="ECO:0000256" key="7">
    <source>
        <dbReference type="ARBA" id="ARBA00022679"/>
    </source>
</evidence>
<evidence type="ECO:0000256" key="4">
    <source>
        <dbReference type="ARBA" id="ARBA00022475"/>
    </source>
</evidence>
<keyword evidence="4" id="KW-1003">Cell membrane</keyword>
<dbReference type="NCBIfam" id="TIGR04265">
    <property type="entry name" value="bac_cardiolipin"/>
    <property type="match status" value="1"/>
</dbReference>
<accession>A0A7V5U1C3</accession>
<dbReference type="InterPro" id="IPR025202">
    <property type="entry name" value="PLD-like_dom"/>
</dbReference>
<dbReference type="PANTHER" id="PTHR21248:SF22">
    <property type="entry name" value="PHOSPHOLIPASE D"/>
    <property type="match status" value="1"/>
</dbReference>
<dbReference type="PROSITE" id="PS50035">
    <property type="entry name" value="PLD"/>
    <property type="match status" value="2"/>
</dbReference>
<comment type="caution">
    <text evidence="18">The sequence shown here is derived from an EMBL/GenBank/DDBJ whole genome shotgun (WGS) entry which is preliminary data.</text>
</comment>
<reference evidence="18" key="1">
    <citation type="journal article" date="2020" name="mSystems">
        <title>Genome- and Community-Level Interaction Insights into Carbon Utilization and Element Cycling Functions of Hydrothermarchaeota in Hydrothermal Sediment.</title>
        <authorList>
            <person name="Zhou Z."/>
            <person name="Liu Y."/>
            <person name="Xu W."/>
            <person name="Pan J."/>
            <person name="Luo Z.H."/>
            <person name="Li M."/>
        </authorList>
    </citation>
    <scope>NUCLEOTIDE SEQUENCE [LARGE SCALE GENOMIC DNA]</scope>
    <source>
        <strain evidence="18">HyVt-538</strain>
    </source>
</reference>
<evidence type="ECO:0000256" key="5">
    <source>
        <dbReference type="ARBA" id="ARBA00022516"/>
    </source>
</evidence>
<keyword evidence="14" id="KW-1208">Phospholipid metabolism</keyword>
<gene>
    <name evidence="18" type="primary">cls</name>
    <name evidence="18" type="ORF">ENK01_03650</name>
</gene>
<evidence type="ECO:0000256" key="1">
    <source>
        <dbReference type="ARBA" id="ARBA00003145"/>
    </source>
</evidence>
<dbReference type="Proteomes" id="UP000885806">
    <property type="component" value="Unassembled WGS sequence"/>
</dbReference>
<evidence type="ECO:0000256" key="12">
    <source>
        <dbReference type="ARBA" id="ARBA00023136"/>
    </source>
</evidence>
<evidence type="ECO:0000256" key="3">
    <source>
        <dbReference type="ARBA" id="ARBA00004651"/>
    </source>
</evidence>
<evidence type="ECO:0000256" key="9">
    <source>
        <dbReference type="ARBA" id="ARBA00022737"/>
    </source>
</evidence>
<dbReference type="SMART" id="SM00155">
    <property type="entry name" value="PLDc"/>
    <property type="match status" value="2"/>
</dbReference>
<comment type="function">
    <text evidence="1">Could be a virulence factor.</text>
</comment>
<keyword evidence="6" id="KW-0964">Secreted</keyword>
<keyword evidence="7" id="KW-0808">Transferase</keyword>
<dbReference type="CDD" id="cd09158">
    <property type="entry name" value="PLDc_EcCLS_like_2"/>
    <property type="match status" value="1"/>
</dbReference>
<evidence type="ECO:0000256" key="2">
    <source>
        <dbReference type="ARBA" id="ARBA00004613"/>
    </source>
</evidence>
<dbReference type="AlphaFoldDB" id="A0A7V5U1C3"/>
<dbReference type="GO" id="GO:0005886">
    <property type="term" value="C:plasma membrane"/>
    <property type="evidence" value="ECO:0007669"/>
    <property type="project" value="UniProtKB-SubCell"/>
</dbReference>
<evidence type="ECO:0000313" key="18">
    <source>
        <dbReference type="EMBL" id="HHI89026.1"/>
    </source>
</evidence>
<name>A0A7V5U1C3_9PROT</name>
<dbReference type="Pfam" id="PF13091">
    <property type="entry name" value="PLDc_2"/>
    <property type="match status" value="2"/>
</dbReference>
<dbReference type="EC" id="2.7.8.-" evidence="15"/>
<dbReference type="InterPro" id="IPR001736">
    <property type="entry name" value="PLipase_D/transphosphatidylase"/>
</dbReference>
<keyword evidence="11" id="KW-0443">Lipid metabolism</keyword>
<evidence type="ECO:0000256" key="13">
    <source>
        <dbReference type="ARBA" id="ARBA00023209"/>
    </source>
</evidence>
<evidence type="ECO:0000256" key="10">
    <source>
        <dbReference type="ARBA" id="ARBA00022989"/>
    </source>
</evidence>
<proteinExistence type="predicted"/>
<feature type="transmembrane region" description="Helical" evidence="16">
    <location>
        <begin position="29"/>
        <end position="49"/>
    </location>
</feature>
<feature type="domain" description="PLD phosphodiesterase" evidence="17">
    <location>
        <begin position="387"/>
        <end position="414"/>
    </location>
</feature>
<evidence type="ECO:0000256" key="14">
    <source>
        <dbReference type="ARBA" id="ARBA00023264"/>
    </source>
</evidence>
<evidence type="ECO:0000259" key="17">
    <source>
        <dbReference type="PROSITE" id="PS50035"/>
    </source>
</evidence>
<dbReference type="Pfam" id="PF13396">
    <property type="entry name" value="PLDc_N"/>
    <property type="match status" value="1"/>
</dbReference>
<keyword evidence="9" id="KW-0677">Repeat</keyword>
<dbReference type="CDD" id="cd09152">
    <property type="entry name" value="PLDc_EcCLS_like_1"/>
    <property type="match status" value="1"/>
</dbReference>
<keyword evidence="8 16" id="KW-0812">Transmembrane</keyword>
<dbReference type="PANTHER" id="PTHR21248">
    <property type="entry name" value="CARDIOLIPIN SYNTHASE"/>
    <property type="match status" value="1"/>
</dbReference>
<feature type="domain" description="PLD phosphodiesterase" evidence="17">
    <location>
        <begin position="212"/>
        <end position="239"/>
    </location>
</feature>
<evidence type="ECO:0000256" key="16">
    <source>
        <dbReference type="SAM" id="Phobius"/>
    </source>
</evidence>
<dbReference type="Gene3D" id="3.30.870.10">
    <property type="entry name" value="Endonuclease Chain A"/>
    <property type="match status" value="2"/>
</dbReference>
<keyword evidence="5" id="KW-0444">Lipid biosynthesis</keyword>